<dbReference type="Proteomes" id="UP001286174">
    <property type="component" value="Unassembled WGS sequence"/>
</dbReference>
<keyword evidence="2" id="KW-1185">Reference proteome</keyword>
<evidence type="ECO:0000313" key="2">
    <source>
        <dbReference type="Proteomes" id="UP001286174"/>
    </source>
</evidence>
<dbReference type="PROSITE" id="PS51197">
    <property type="entry name" value="HTH_RRF2_2"/>
    <property type="match status" value="1"/>
</dbReference>
<evidence type="ECO:0000313" key="1">
    <source>
        <dbReference type="EMBL" id="MDX8420519.1"/>
    </source>
</evidence>
<dbReference type="SUPFAM" id="SSF46785">
    <property type="entry name" value="Winged helix' DNA-binding domain"/>
    <property type="match status" value="1"/>
</dbReference>
<gene>
    <name evidence="1" type="ORF">MOZ60_10520</name>
</gene>
<dbReference type="AlphaFoldDB" id="A0AB35U668"/>
<protein>
    <submittedName>
        <fullName evidence="1">Rrf2 family transcriptional regulator</fullName>
    </submittedName>
</protein>
<sequence length="154" mass="17490">MQLNLETDYGIRCMLFLAEAKRCVTSVEMTEKLGFHTVEHTQKILRKLRDGGLVKVKLGSNGGYMLARDASEISVLEVLKAMEETICINRCLEPDGYCSRYATSYCPMHKYYKKVQRMMESVFAAATIQDIVDENFPEVPEIVTPVKVKNKVEA</sequence>
<dbReference type="NCBIfam" id="TIGR00738">
    <property type="entry name" value="rrf2_super"/>
    <property type="match status" value="1"/>
</dbReference>
<dbReference type="GO" id="GO:0003700">
    <property type="term" value="F:DNA-binding transcription factor activity"/>
    <property type="evidence" value="ECO:0007669"/>
    <property type="project" value="TreeGrafter"/>
</dbReference>
<dbReference type="InterPro" id="IPR036388">
    <property type="entry name" value="WH-like_DNA-bd_sf"/>
</dbReference>
<dbReference type="InterPro" id="IPR036390">
    <property type="entry name" value="WH_DNA-bd_sf"/>
</dbReference>
<dbReference type="Pfam" id="PF02082">
    <property type="entry name" value="Rrf2"/>
    <property type="match status" value="1"/>
</dbReference>
<organism evidence="1 2">
    <name type="scientific">Grylomicrobium aquisgranensis</name>
    <dbReference type="NCBI Taxonomy" id="2926318"/>
    <lineage>
        <taxon>Bacteria</taxon>
        <taxon>Bacillati</taxon>
        <taxon>Bacillota</taxon>
        <taxon>Erysipelotrichia</taxon>
        <taxon>Erysipelotrichales</taxon>
        <taxon>Erysipelotrichaceae</taxon>
        <taxon>Grylomicrobium</taxon>
    </lineage>
</organism>
<dbReference type="PANTHER" id="PTHR33221:SF15">
    <property type="entry name" value="HTH-TYPE TRANSCRIPTIONAL REGULATOR YWGB-RELATED"/>
    <property type="match status" value="1"/>
</dbReference>
<dbReference type="Gene3D" id="1.10.10.10">
    <property type="entry name" value="Winged helix-like DNA-binding domain superfamily/Winged helix DNA-binding domain"/>
    <property type="match status" value="1"/>
</dbReference>
<dbReference type="InterPro" id="IPR000944">
    <property type="entry name" value="Tscrpt_reg_Rrf2"/>
</dbReference>
<dbReference type="PANTHER" id="PTHR33221">
    <property type="entry name" value="WINGED HELIX-TURN-HELIX TRANSCRIPTIONAL REGULATOR, RRF2 FAMILY"/>
    <property type="match status" value="1"/>
</dbReference>
<dbReference type="RefSeq" id="WP_277007567.1">
    <property type="nucleotide sequence ID" value="NZ_JALBUR010000044.1"/>
</dbReference>
<proteinExistence type="predicted"/>
<comment type="caution">
    <text evidence="1">The sequence shown here is derived from an EMBL/GenBank/DDBJ whole genome shotgun (WGS) entry which is preliminary data.</text>
</comment>
<reference evidence="1 2" key="1">
    <citation type="submission" date="2022-03" db="EMBL/GenBank/DDBJ databases">
        <title>Novel taxa within the pig intestine.</title>
        <authorList>
            <person name="Wylensek D."/>
            <person name="Bishof K."/>
            <person name="Afrizal A."/>
            <person name="Clavel T."/>
        </authorList>
    </citation>
    <scope>NUCLEOTIDE SEQUENCE [LARGE SCALE GENOMIC DNA]</scope>
    <source>
        <strain evidence="1 2">CLA-KB-P133</strain>
    </source>
</reference>
<dbReference type="EMBL" id="JALBUR010000044">
    <property type="protein sequence ID" value="MDX8420519.1"/>
    <property type="molecule type" value="Genomic_DNA"/>
</dbReference>
<accession>A0AB35U668</accession>
<dbReference type="GO" id="GO:0005829">
    <property type="term" value="C:cytosol"/>
    <property type="evidence" value="ECO:0007669"/>
    <property type="project" value="TreeGrafter"/>
</dbReference>
<name>A0AB35U668_9FIRM</name>